<proteinExistence type="predicted"/>
<protein>
    <submittedName>
        <fullName evidence="1">Uncharacterized protein</fullName>
    </submittedName>
</protein>
<gene>
    <name evidence="1" type="ORF">HDF14_005321</name>
</gene>
<sequence>MTDYDDFIRANHELTLGRKNSDARMEAIRQKIVLSQMATSESESIPNRIHSLTDGRKIRGEAFCWVNAATVTLGKASLEIRAFQDYPKCRSEARISDGNPTGSRRIFHFAPTLASDRVLWSMSCSHIDRHGLFSTAKVSRLLVEQLVVVFQASSAKS</sequence>
<evidence type="ECO:0000313" key="1">
    <source>
        <dbReference type="EMBL" id="MBB5331672.1"/>
    </source>
</evidence>
<organism evidence="1 2">
    <name type="scientific">Tunturiibacter gelidiferens</name>
    <dbReference type="NCBI Taxonomy" id="3069689"/>
    <lineage>
        <taxon>Bacteria</taxon>
        <taxon>Pseudomonadati</taxon>
        <taxon>Acidobacteriota</taxon>
        <taxon>Terriglobia</taxon>
        <taxon>Terriglobales</taxon>
        <taxon>Acidobacteriaceae</taxon>
        <taxon>Tunturiibacter</taxon>
    </lineage>
</organism>
<dbReference type="AlphaFoldDB" id="A0A9X0U852"/>
<keyword evidence="2" id="KW-1185">Reference proteome</keyword>
<dbReference type="EMBL" id="JACHEB010000017">
    <property type="protein sequence ID" value="MBB5331672.1"/>
    <property type="molecule type" value="Genomic_DNA"/>
</dbReference>
<comment type="caution">
    <text evidence="1">The sequence shown here is derived from an EMBL/GenBank/DDBJ whole genome shotgun (WGS) entry which is preliminary data.</text>
</comment>
<accession>A0A9X0U852</accession>
<dbReference type="Proteomes" id="UP000535182">
    <property type="component" value="Unassembled WGS sequence"/>
</dbReference>
<reference evidence="1 2" key="1">
    <citation type="submission" date="2020-08" db="EMBL/GenBank/DDBJ databases">
        <title>Genomic Encyclopedia of Type Strains, Phase IV (KMG-V): Genome sequencing to study the core and pangenomes of soil and plant-associated prokaryotes.</title>
        <authorList>
            <person name="Whitman W."/>
        </authorList>
    </citation>
    <scope>NUCLEOTIDE SEQUENCE [LARGE SCALE GENOMIC DNA]</scope>
    <source>
        <strain evidence="1 2">X5P2</strain>
    </source>
</reference>
<evidence type="ECO:0000313" key="2">
    <source>
        <dbReference type="Proteomes" id="UP000535182"/>
    </source>
</evidence>
<name>A0A9X0U852_9BACT</name>